<dbReference type="InterPro" id="IPR029063">
    <property type="entry name" value="SAM-dependent_MTases_sf"/>
</dbReference>
<evidence type="ECO:0000256" key="2">
    <source>
        <dbReference type="ARBA" id="ARBA00011900"/>
    </source>
</evidence>
<dbReference type="InterPro" id="IPR050953">
    <property type="entry name" value="N4_N6_ade-DNA_methylase"/>
</dbReference>
<keyword evidence="9" id="KW-1185">Reference proteome</keyword>
<dbReference type="Gene3D" id="3.40.50.150">
    <property type="entry name" value="Vaccinia Virus protein VP39"/>
    <property type="match status" value="1"/>
</dbReference>
<organism evidence="8 9">
    <name type="scientific">Fibrella forsythiae</name>
    <dbReference type="NCBI Taxonomy" id="2817061"/>
    <lineage>
        <taxon>Bacteria</taxon>
        <taxon>Pseudomonadati</taxon>
        <taxon>Bacteroidota</taxon>
        <taxon>Cytophagia</taxon>
        <taxon>Cytophagales</taxon>
        <taxon>Spirosomataceae</taxon>
        <taxon>Fibrella</taxon>
    </lineage>
</organism>
<dbReference type="InterPro" id="IPR011639">
    <property type="entry name" value="MethylTrfase_TaqI-like_dom"/>
</dbReference>
<dbReference type="SUPFAM" id="SSF53335">
    <property type="entry name" value="S-adenosyl-L-methionine-dependent methyltransferases"/>
    <property type="match status" value="1"/>
</dbReference>
<evidence type="ECO:0000256" key="1">
    <source>
        <dbReference type="ARBA" id="ARBA00006594"/>
    </source>
</evidence>
<dbReference type="PANTHER" id="PTHR33841">
    <property type="entry name" value="DNA METHYLTRANSFERASE YEEA-RELATED"/>
    <property type="match status" value="1"/>
</dbReference>
<dbReference type="Pfam" id="PF07669">
    <property type="entry name" value="Eco57I"/>
    <property type="match status" value="1"/>
</dbReference>
<protein>
    <recommendedName>
        <fullName evidence="2">site-specific DNA-methyltransferase (adenine-specific)</fullName>
        <ecNumber evidence="2">2.1.1.72</ecNumber>
    </recommendedName>
</protein>
<comment type="similarity">
    <text evidence="1">Belongs to the N(4)/N(6)-methyltransferase family.</text>
</comment>
<dbReference type="PANTHER" id="PTHR33841:SF5">
    <property type="entry name" value="DNA METHYLASE (MODIFICATION METHYLASE) (METHYLTRANSFERASE)-RELATED"/>
    <property type="match status" value="1"/>
</dbReference>
<dbReference type="InterPro" id="IPR002052">
    <property type="entry name" value="DNA_methylase_N6_adenine_CS"/>
</dbReference>
<evidence type="ECO:0000256" key="5">
    <source>
        <dbReference type="ARBA" id="ARBA00022691"/>
    </source>
</evidence>
<keyword evidence="3 8" id="KW-0489">Methyltransferase</keyword>
<dbReference type="EC" id="2.1.1.72" evidence="2"/>
<reference evidence="8 9" key="1">
    <citation type="submission" date="2021-03" db="EMBL/GenBank/DDBJ databases">
        <title>Fibrella sp. HMF5405 genome sequencing and assembly.</title>
        <authorList>
            <person name="Kang H."/>
            <person name="Kim H."/>
            <person name="Bae S."/>
            <person name="Joh K."/>
        </authorList>
    </citation>
    <scope>NUCLEOTIDE SEQUENCE [LARGE SCALE GENOMIC DNA]</scope>
    <source>
        <strain evidence="8 9">HMF5405</strain>
    </source>
</reference>
<evidence type="ECO:0000256" key="3">
    <source>
        <dbReference type="ARBA" id="ARBA00022603"/>
    </source>
</evidence>
<dbReference type="GO" id="GO:0032259">
    <property type="term" value="P:methylation"/>
    <property type="evidence" value="ECO:0007669"/>
    <property type="project" value="UniProtKB-KW"/>
</dbReference>
<keyword evidence="5" id="KW-0949">S-adenosyl-L-methionine</keyword>
<evidence type="ECO:0000256" key="6">
    <source>
        <dbReference type="ARBA" id="ARBA00047942"/>
    </source>
</evidence>
<evidence type="ECO:0000313" key="9">
    <source>
        <dbReference type="Proteomes" id="UP000664628"/>
    </source>
</evidence>
<evidence type="ECO:0000256" key="4">
    <source>
        <dbReference type="ARBA" id="ARBA00022679"/>
    </source>
</evidence>
<dbReference type="PROSITE" id="PS00092">
    <property type="entry name" value="N6_MTASE"/>
    <property type="match status" value="1"/>
</dbReference>
<dbReference type="PRINTS" id="PR00507">
    <property type="entry name" value="N12N6MTFRASE"/>
</dbReference>
<sequence>MAYSLKELLDKLELTSKPGIHFLSNTDWQKNYSLKTSQIINEKIKPTAFYHIDTSNSEDNFIFFFEFTVAPIPEEIQEIHKNCWNFNRISTVFFILPDQIQIFNGFSLDEKIGLLNILTDENDLSKFSYWELISGKTWEHFSDQIEGVKGDRVDATLLKNIADAKKALSDRLLKSELANSIIGRLIFTRYLIDRDVIVQFKGEPLNYERFNDILAETSPSILYELFSFLNEKFLNDANEMLFPTTLSVHDDEAVTKVLTLEEEKAYVREEHIEIVFNLFTGGNIIEKQIVIYFANFKYYDFEIIPVEFISNIYELFIGEQKQVAQSSYYTPLFLTEYILNQTVKKYFDNNPNEYNCKVLDPSCGSGIFLVESLRKIINQYQRISKVSKFELKSKLSSLVTDNIFGVDKDPEAINIAIFSIYLTLLDFQEPKDISTFKFPNLRDNFFEGDFFSEEFSSEYLFRTRVATVEFDFVLGNPPWGTPLSDEKQLFEIYCEKRAKKDEWSDKRLISNREIAQAFIIRISDIASKQRTAPSCALIITSKIFYNNNGKDFRRYFLERFYLEQVVELSVIRRQVFDKKIPKIAGKNKTTIGPPSIIFYKFAQGRNTSNNIVKHISIKPNIFFRLFKILVVEKYDYKEVVQSFFVENDWIWKLLVFGTISDFYFIKRLKRLRTINEVVSDEKRFIVNQGFKRKDGLRSKDSTNLIGYNLIEVSKHDLQQFHLNSDLGLFSEKSVAYLPLNLAVFEPPMLLIKEGTDPSFKSLSALSYEKSVFNSSITAIKALKESDVDQLKIFSAVLNSNLCGYYFLLTGSSIGIERDQVHDNERLAFPLIDNGTNISNLVSEIEEILSNPINKNLEGKRKPNSFYSDEILNIFSKLETEINKAYKVSRLELDLIDYANIVSIPLFQNRQSPFRRLSFQDKDYLSLYANVFIDHFENLYRDRSDMFFSTEIYLNSYAIIMHFHLTELIPEHKIKWTQLEDFNIIKWLVSLSFSKETETLFVQKDVKIFNDKSFYIMKPNEFKVWHRALAHLDLGEILEAIINQNQSV</sequence>
<feature type="domain" description="Type II methyltransferase M.TaqI-like" evidence="7">
    <location>
        <begin position="402"/>
        <end position="568"/>
    </location>
</feature>
<comment type="caution">
    <text evidence="8">The sequence shown here is derived from an EMBL/GenBank/DDBJ whole genome shotgun (WGS) entry which is preliminary data.</text>
</comment>
<evidence type="ECO:0000259" key="7">
    <source>
        <dbReference type="Pfam" id="PF07669"/>
    </source>
</evidence>
<dbReference type="Proteomes" id="UP000664628">
    <property type="component" value="Unassembled WGS sequence"/>
</dbReference>
<dbReference type="EMBL" id="JAFMYW010000003">
    <property type="protein sequence ID" value="MBO0949219.1"/>
    <property type="molecule type" value="Genomic_DNA"/>
</dbReference>
<dbReference type="GO" id="GO:0008168">
    <property type="term" value="F:methyltransferase activity"/>
    <property type="evidence" value="ECO:0007669"/>
    <property type="project" value="UniProtKB-KW"/>
</dbReference>
<proteinExistence type="inferred from homology"/>
<dbReference type="RefSeq" id="WP_207329198.1">
    <property type="nucleotide sequence ID" value="NZ_JAFMYW010000003.1"/>
</dbReference>
<keyword evidence="4" id="KW-0808">Transferase</keyword>
<gene>
    <name evidence="8" type="ORF">J2I46_11545</name>
</gene>
<accession>A0ABS3JGU1</accession>
<evidence type="ECO:0000313" key="8">
    <source>
        <dbReference type="EMBL" id="MBO0949219.1"/>
    </source>
</evidence>
<name>A0ABS3JGU1_9BACT</name>
<comment type="catalytic activity">
    <reaction evidence="6">
        <text>a 2'-deoxyadenosine in DNA + S-adenosyl-L-methionine = an N(6)-methyl-2'-deoxyadenosine in DNA + S-adenosyl-L-homocysteine + H(+)</text>
        <dbReference type="Rhea" id="RHEA:15197"/>
        <dbReference type="Rhea" id="RHEA-COMP:12418"/>
        <dbReference type="Rhea" id="RHEA-COMP:12419"/>
        <dbReference type="ChEBI" id="CHEBI:15378"/>
        <dbReference type="ChEBI" id="CHEBI:57856"/>
        <dbReference type="ChEBI" id="CHEBI:59789"/>
        <dbReference type="ChEBI" id="CHEBI:90615"/>
        <dbReference type="ChEBI" id="CHEBI:90616"/>
        <dbReference type="EC" id="2.1.1.72"/>
    </reaction>
</comment>